<dbReference type="InterPro" id="IPR011004">
    <property type="entry name" value="Trimer_LpxA-like_sf"/>
</dbReference>
<protein>
    <submittedName>
        <fullName evidence="6">Uncharacterized acetyltransferase YaiX</fullName>
    </submittedName>
</protein>
<dbReference type="EMBL" id="AP024590">
    <property type="protein sequence ID" value="BCU56803.1"/>
    <property type="molecule type" value="Genomic_DNA"/>
</dbReference>
<evidence type="ECO:0000313" key="7">
    <source>
        <dbReference type="Proteomes" id="UP000682928"/>
    </source>
</evidence>
<evidence type="ECO:0000259" key="5">
    <source>
        <dbReference type="Pfam" id="PF25087"/>
    </source>
</evidence>
<dbReference type="SUPFAM" id="SSF51161">
    <property type="entry name" value="Trimeric LpxA-like enzymes"/>
    <property type="match status" value="1"/>
</dbReference>
<dbReference type="GO" id="GO:0016746">
    <property type="term" value="F:acyltransferase activity"/>
    <property type="evidence" value="ECO:0007669"/>
    <property type="project" value="UniProtKB-KW"/>
</dbReference>
<dbReference type="GO" id="GO:0016779">
    <property type="term" value="F:nucleotidyltransferase activity"/>
    <property type="evidence" value="ECO:0007669"/>
    <property type="project" value="UniProtKB-ARBA"/>
</dbReference>
<keyword evidence="2" id="KW-0677">Repeat</keyword>
<dbReference type="RefSeq" id="WP_088220296.1">
    <property type="nucleotide sequence ID" value="NZ_AP024590.1"/>
</dbReference>
<dbReference type="Gene3D" id="2.160.10.10">
    <property type="entry name" value="Hexapeptide repeat proteins"/>
    <property type="match status" value="1"/>
</dbReference>
<feature type="compositionally biased region" description="Basic and acidic residues" evidence="4">
    <location>
        <begin position="204"/>
        <end position="223"/>
    </location>
</feature>
<evidence type="ECO:0000256" key="1">
    <source>
        <dbReference type="ARBA" id="ARBA00022679"/>
    </source>
</evidence>
<dbReference type="InterPro" id="IPR050065">
    <property type="entry name" value="GlmU-like"/>
</dbReference>
<dbReference type="AlphaFoldDB" id="A0AA86M9M7"/>
<reference evidence="6" key="1">
    <citation type="submission" date="2021-04" db="EMBL/GenBank/DDBJ databases">
        <title>Difference and commonality of drug resistance evolution in various bacteria. and drug sensitivity profiles.</title>
        <authorList>
            <person name="Maeda T."/>
            <person name="Shibai A."/>
            <person name="Kawada K."/>
            <person name="Kotani H."/>
            <person name="Tarusawa Y."/>
            <person name="Tanabe K."/>
            <person name="Furusawa C."/>
        </authorList>
    </citation>
    <scope>NUCLEOTIDE SEQUENCE</scope>
    <source>
        <strain evidence="6">JCM 8580</strain>
    </source>
</reference>
<feature type="region of interest" description="Disordered" evidence="4">
    <location>
        <begin position="200"/>
        <end position="223"/>
    </location>
</feature>
<accession>A0AA86M9M7</accession>
<gene>
    <name evidence="6" type="primary">yaiX</name>
    <name evidence="6" type="ORF">ENKO_33970</name>
</gene>
<evidence type="ECO:0000256" key="4">
    <source>
        <dbReference type="SAM" id="MobiDB-lite"/>
    </source>
</evidence>
<dbReference type="PANTHER" id="PTHR43584:SF8">
    <property type="entry name" value="N-ACETYLMURAMATE ALPHA-1-PHOSPHATE URIDYLYLTRANSFERASE"/>
    <property type="match status" value="1"/>
</dbReference>
<sequence>MARYLRLEPAAAAPVEIAPTALIDESAGEVRIGQGTKICHGAVIQGPAVIGANCLIGNYAFIRPGTVLSNDVRVGFSTEIKNAVVEKHVAIGPQCFIADSVIGQDAYLGAQVRTSNHRLDGATVCVEIAGARIDTGCEKLGCWIGRGARLGIQVIVLPGRIIAPDTLLGPRILVERNLPSGRYHLKQEIIHKEMTDEANCAGNRDNHDLRAAARGNHQPDRRV</sequence>
<feature type="domain" description="Mannose-1-phosphate guanyltransferase C-terminal" evidence="5">
    <location>
        <begin position="44"/>
        <end position="126"/>
    </location>
</feature>
<organism evidence="6 7">
    <name type="scientific">Enterobacter kobei</name>
    <dbReference type="NCBI Taxonomy" id="208224"/>
    <lineage>
        <taxon>Bacteria</taxon>
        <taxon>Pseudomonadati</taxon>
        <taxon>Pseudomonadota</taxon>
        <taxon>Gammaproteobacteria</taxon>
        <taxon>Enterobacterales</taxon>
        <taxon>Enterobacteriaceae</taxon>
        <taxon>Enterobacter</taxon>
        <taxon>Enterobacter cloacae complex</taxon>
    </lineage>
</organism>
<evidence type="ECO:0000313" key="6">
    <source>
        <dbReference type="EMBL" id="BCU56803.1"/>
    </source>
</evidence>
<keyword evidence="3" id="KW-0012">Acyltransferase</keyword>
<dbReference type="InterPro" id="IPR056729">
    <property type="entry name" value="GMPPB_C"/>
</dbReference>
<dbReference type="Pfam" id="PF25087">
    <property type="entry name" value="GMPPB_C"/>
    <property type="match status" value="1"/>
</dbReference>
<evidence type="ECO:0000256" key="3">
    <source>
        <dbReference type="ARBA" id="ARBA00023315"/>
    </source>
</evidence>
<proteinExistence type="predicted"/>
<dbReference type="Proteomes" id="UP000682928">
    <property type="component" value="Chromosome"/>
</dbReference>
<keyword evidence="1" id="KW-0808">Transferase</keyword>
<dbReference type="PANTHER" id="PTHR43584">
    <property type="entry name" value="NUCLEOTIDYL TRANSFERASE"/>
    <property type="match status" value="1"/>
</dbReference>
<name>A0AA86M9M7_9ENTR</name>
<evidence type="ECO:0000256" key="2">
    <source>
        <dbReference type="ARBA" id="ARBA00022737"/>
    </source>
</evidence>